<dbReference type="SMART" id="SM00530">
    <property type="entry name" value="HTH_XRE"/>
    <property type="match status" value="1"/>
</dbReference>
<organism evidence="2 3">
    <name type="scientific">Maricaulis maris</name>
    <dbReference type="NCBI Taxonomy" id="74318"/>
    <lineage>
        <taxon>Bacteria</taxon>
        <taxon>Pseudomonadati</taxon>
        <taxon>Pseudomonadota</taxon>
        <taxon>Alphaproteobacteria</taxon>
        <taxon>Maricaulales</taxon>
        <taxon>Maricaulaceae</taxon>
        <taxon>Maricaulis</taxon>
    </lineage>
</organism>
<evidence type="ECO:0000313" key="2">
    <source>
        <dbReference type="EMBL" id="RKQ95963.1"/>
    </source>
</evidence>
<dbReference type="InterPro" id="IPR001387">
    <property type="entry name" value="Cro/C1-type_HTH"/>
</dbReference>
<dbReference type="EMBL" id="RBIM01000005">
    <property type="protein sequence ID" value="RKQ95963.1"/>
    <property type="molecule type" value="Genomic_DNA"/>
</dbReference>
<sequence>MGTVLDWGKSLRAYRARLGINQQRLADQIGVSQPQVSRIEAGAAAPRDDVASAIRALLERPDNRSLFDGLMTAIQFCPHVVCLVQAADDNMRYVALSRGFREHPQFRTIEVGQTVRKEASRNGETLVLDMMGSGIFDGDVTAIDAVWEAEIDRHRYQWQGIMTPIRSGEGGWYLHCAMKALDAGTFARRMAARDRPMIVHTLN</sequence>
<dbReference type="GO" id="GO:0003677">
    <property type="term" value="F:DNA binding"/>
    <property type="evidence" value="ECO:0007669"/>
    <property type="project" value="InterPro"/>
</dbReference>
<dbReference type="InterPro" id="IPR010982">
    <property type="entry name" value="Lambda_DNA-bd_dom_sf"/>
</dbReference>
<dbReference type="CDD" id="cd00093">
    <property type="entry name" value="HTH_XRE"/>
    <property type="match status" value="1"/>
</dbReference>
<accession>A0A495D2H0</accession>
<dbReference type="SUPFAM" id="SSF47413">
    <property type="entry name" value="lambda repressor-like DNA-binding domains"/>
    <property type="match status" value="1"/>
</dbReference>
<reference evidence="2 3" key="1">
    <citation type="submission" date="2018-10" db="EMBL/GenBank/DDBJ databases">
        <title>Genomic Encyclopedia of Type Strains, Phase IV (KMG-IV): sequencing the most valuable type-strain genomes for metagenomic binning, comparative biology and taxonomic classification.</title>
        <authorList>
            <person name="Goeker M."/>
        </authorList>
    </citation>
    <scope>NUCLEOTIDE SEQUENCE [LARGE SCALE GENOMIC DNA]</scope>
    <source>
        <strain evidence="2 3">DSM 4734</strain>
    </source>
</reference>
<name>A0A495D2H0_9PROT</name>
<dbReference type="OrthoDB" id="6386497at2"/>
<comment type="caution">
    <text evidence="2">The sequence shown here is derived from an EMBL/GenBank/DDBJ whole genome shotgun (WGS) entry which is preliminary data.</text>
</comment>
<feature type="domain" description="HTH cro/C1-type" evidence="1">
    <location>
        <begin position="11"/>
        <end position="64"/>
    </location>
</feature>
<protein>
    <submittedName>
        <fullName evidence="2">Helix-turn-helix protein</fullName>
    </submittedName>
</protein>
<gene>
    <name evidence="2" type="ORF">C7435_2208</name>
</gene>
<dbReference type="Pfam" id="PF01381">
    <property type="entry name" value="HTH_3"/>
    <property type="match status" value="1"/>
</dbReference>
<proteinExistence type="predicted"/>
<evidence type="ECO:0000313" key="3">
    <source>
        <dbReference type="Proteomes" id="UP000273675"/>
    </source>
</evidence>
<dbReference type="RefSeq" id="WP_121211510.1">
    <property type="nucleotide sequence ID" value="NZ_RBIM01000005.1"/>
</dbReference>
<dbReference type="Gene3D" id="1.10.260.40">
    <property type="entry name" value="lambda repressor-like DNA-binding domains"/>
    <property type="match status" value="1"/>
</dbReference>
<dbReference type="Proteomes" id="UP000273675">
    <property type="component" value="Unassembled WGS sequence"/>
</dbReference>
<evidence type="ECO:0000259" key="1">
    <source>
        <dbReference type="PROSITE" id="PS50943"/>
    </source>
</evidence>
<dbReference type="AlphaFoldDB" id="A0A495D2H0"/>
<dbReference type="PROSITE" id="PS50943">
    <property type="entry name" value="HTH_CROC1"/>
    <property type="match status" value="1"/>
</dbReference>